<keyword evidence="2" id="KW-1185">Reference proteome</keyword>
<comment type="caution">
    <text evidence="1">The sequence shown here is derived from an EMBL/GenBank/DDBJ whole genome shotgun (WGS) entry which is preliminary data.</text>
</comment>
<sequence>MNGLAISSVLFLVLVEKSNARATLNNYNERKTNLIEEETLQSLGGSLRLTEKELLVNEKLMQWKEIEVNNSFYNPQYFNYSKHYFDFKDEMKKSKVYQFIQRMPKGAVLHVHSSLMLGANYLIELTYEDHLYACLTDDNLELRFSHTEPQRPCSVKWTLMSDLRNASEDIAQFDAKLKNYFTLDSDDHIGFHTDINAVWKKFNQVYFTIKSLISYRPVREKAFYQALQNFYNDNVMYIEIRSGLSSLYELNGTVHDKIYMATLYDEVTKLFMKVNPDFVGIKLIMTRARATNVDKVREALDLSRQVKQELPAMFAGFDLVGQEDVGRPLAEFSPVLLEAQDEINYYFHGGETNWYGTPVDENLFDAVLLGTKRIGHAYALIKHPALMTAVAEKDIALEVNVISNSVLSLVQDLRNHPLAIFLARGMPVVLSSDDPGVWGAEPLSDDFYVAFVAIASKHADLRMLKQLAINSIKYSALDDNGKTRLFSIFENKWNAFIDDVIATRL</sequence>
<accession>A0ACC0L0J9</accession>
<evidence type="ECO:0000313" key="1">
    <source>
        <dbReference type="EMBL" id="KAI8442070.1"/>
    </source>
</evidence>
<dbReference type="Proteomes" id="UP001064048">
    <property type="component" value="Chromosome 9"/>
</dbReference>
<organism evidence="1 2">
    <name type="scientific">Choristoneura fumiferana</name>
    <name type="common">Spruce budworm moth</name>
    <name type="synonym">Archips fumiferana</name>
    <dbReference type="NCBI Taxonomy" id="7141"/>
    <lineage>
        <taxon>Eukaryota</taxon>
        <taxon>Metazoa</taxon>
        <taxon>Ecdysozoa</taxon>
        <taxon>Arthropoda</taxon>
        <taxon>Hexapoda</taxon>
        <taxon>Insecta</taxon>
        <taxon>Pterygota</taxon>
        <taxon>Neoptera</taxon>
        <taxon>Endopterygota</taxon>
        <taxon>Lepidoptera</taxon>
        <taxon>Glossata</taxon>
        <taxon>Ditrysia</taxon>
        <taxon>Tortricoidea</taxon>
        <taxon>Tortricidae</taxon>
        <taxon>Tortricinae</taxon>
        <taxon>Choristoneura</taxon>
    </lineage>
</organism>
<name>A0ACC0L0J9_CHOFU</name>
<protein>
    <submittedName>
        <fullName evidence="1">Uncharacterized protein</fullName>
    </submittedName>
</protein>
<gene>
    <name evidence="1" type="ORF">MSG28_005709</name>
</gene>
<reference evidence="1 2" key="1">
    <citation type="journal article" date="2022" name="Genome Biol. Evol.">
        <title>The Spruce Budworm Genome: Reconstructing the Evolutionary History of Antifreeze Proteins.</title>
        <authorList>
            <person name="Beliveau C."/>
            <person name="Gagne P."/>
            <person name="Picq S."/>
            <person name="Vernygora O."/>
            <person name="Keeling C.I."/>
            <person name="Pinkney K."/>
            <person name="Doucet D."/>
            <person name="Wen F."/>
            <person name="Johnston J.S."/>
            <person name="Maaroufi H."/>
            <person name="Boyle B."/>
            <person name="Laroche J."/>
            <person name="Dewar K."/>
            <person name="Juretic N."/>
            <person name="Blackburn G."/>
            <person name="Nisole A."/>
            <person name="Brunet B."/>
            <person name="Brandao M."/>
            <person name="Lumley L."/>
            <person name="Duan J."/>
            <person name="Quan G."/>
            <person name="Lucarotti C.J."/>
            <person name="Roe A.D."/>
            <person name="Sperling F.A.H."/>
            <person name="Levesque R.C."/>
            <person name="Cusson M."/>
        </authorList>
    </citation>
    <scope>NUCLEOTIDE SEQUENCE [LARGE SCALE GENOMIC DNA]</scope>
    <source>
        <strain evidence="1">Glfc:IPQL:Cfum</strain>
    </source>
</reference>
<proteinExistence type="predicted"/>
<dbReference type="EMBL" id="CM046109">
    <property type="protein sequence ID" value="KAI8442070.1"/>
    <property type="molecule type" value="Genomic_DNA"/>
</dbReference>
<evidence type="ECO:0000313" key="2">
    <source>
        <dbReference type="Proteomes" id="UP001064048"/>
    </source>
</evidence>